<accession>A0ABT9NVI4</accession>
<dbReference type="InterPro" id="IPR045676">
    <property type="entry name" value="DUF6194"/>
</dbReference>
<evidence type="ECO:0000313" key="4">
    <source>
        <dbReference type="Proteomes" id="UP001235712"/>
    </source>
</evidence>
<evidence type="ECO:0000259" key="2">
    <source>
        <dbReference type="Pfam" id="PF19694"/>
    </source>
</evidence>
<name>A0ABT9NVI4_9ACTN</name>
<organism evidence="3 4">
    <name type="scientific">Kineosporia succinea</name>
    <dbReference type="NCBI Taxonomy" id="84632"/>
    <lineage>
        <taxon>Bacteria</taxon>
        <taxon>Bacillati</taxon>
        <taxon>Actinomycetota</taxon>
        <taxon>Actinomycetes</taxon>
        <taxon>Kineosporiales</taxon>
        <taxon>Kineosporiaceae</taxon>
        <taxon>Kineosporia</taxon>
    </lineage>
</organism>
<dbReference type="EMBL" id="JAUSQZ010000001">
    <property type="protein sequence ID" value="MDP9824438.1"/>
    <property type="molecule type" value="Genomic_DNA"/>
</dbReference>
<dbReference type="Pfam" id="PF19694">
    <property type="entry name" value="DUF6194"/>
    <property type="match status" value="1"/>
</dbReference>
<proteinExistence type="predicted"/>
<protein>
    <recommendedName>
        <fullName evidence="2">DUF6194 domain-containing protein</fullName>
    </recommendedName>
</protein>
<reference evidence="3 4" key="1">
    <citation type="submission" date="2023-07" db="EMBL/GenBank/DDBJ databases">
        <title>Sequencing the genomes of 1000 actinobacteria strains.</title>
        <authorList>
            <person name="Klenk H.-P."/>
        </authorList>
    </citation>
    <scope>NUCLEOTIDE SEQUENCE [LARGE SCALE GENOMIC DNA]</scope>
    <source>
        <strain evidence="3 4">DSM 44388</strain>
    </source>
</reference>
<feature type="compositionally biased region" description="Basic and acidic residues" evidence="1">
    <location>
        <begin position="87"/>
        <end position="96"/>
    </location>
</feature>
<comment type="caution">
    <text evidence="3">The sequence shown here is derived from an EMBL/GenBank/DDBJ whole genome shotgun (WGS) entry which is preliminary data.</text>
</comment>
<feature type="domain" description="DUF6194" evidence="2">
    <location>
        <begin position="1"/>
        <end position="148"/>
    </location>
</feature>
<gene>
    <name evidence="3" type="ORF">J2S57_000187</name>
</gene>
<feature type="region of interest" description="Disordered" evidence="1">
    <location>
        <begin position="87"/>
        <end position="107"/>
    </location>
</feature>
<sequence length="150" mass="16184">MIADEIIAFVRSLGDVHVQRPAPGDGTPAIAWGDTFVYYSPDGSLPRAQPFVTIVTKQYPDEPPAGLDAEGAFRVNVAAGTDEFRARLGRDPKDPAPEGETLEGRIGAHPTYSSLGWLAVRNPTPDCGVLELIRTAHTQAANRFERRTSA</sequence>
<dbReference type="RefSeq" id="WP_307236999.1">
    <property type="nucleotide sequence ID" value="NZ_JAUSQZ010000001.1"/>
</dbReference>
<evidence type="ECO:0000313" key="3">
    <source>
        <dbReference type="EMBL" id="MDP9824438.1"/>
    </source>
</evidence>
<keyword evidence="4" id="KW-1185">Reference proteome</keyword>
<dbReference type="Proteomes" id="UP001235712">
    <property type="component" value="Unassembled WGS sequence"/>
</dbReference>
<evidence type="ECO:0000256" key="1">
    <source>
        <dbReference type="SAM" id="MobiDB-lite"/>
    </source>
</evidence>